<dbReference type="InterPro" id="IPR058245">
    <property type="entry name" value="NreC/VraR/RcsB-like_REC"/>
</dbReference>
<dbReference type="AlphaFoldDB" id="A0A553V1R5"/>
<feature type="modified residue" description="4-aspartylphosphate" evidence="3">
    <location>
        <position position="71"/>
    </location>
</feature>
<dbReference type="CDD" id="cd17535">
    <property type="entry name" value="REC_NarL-like"/>
    <property type="match status" value="1"/>
</dbReference>
<dbReference type="PANTHER" id="PTHR43214">
    <property type="entry name" value="TWO-COMPONENT RESPONSE REGULATOR"/>
    <property type="match status" value="1"/>
</dbReference>
<dbReference type="PROSITE" id="PS50043">
    <property type="entry name" value="HTH_LUXR_2"/>
    <property type="match status" value="1"/>
</dbReference>
<protein>
    <submittedName>
        <fullName evidence="6">Response regulator transcription factor</fullName>
    </submittedName>
</protein>
<evidence type="ECO:0000259" key="4">
    <source>
        <dbReference type="PROSITE" id="PS50043"/>
    </source>
</evidence>
<evidence type="ECO:0000313" key="7">
    <source>
        <dbReference type="Proteomes" id="UP000316092"/>
    </source>
</evidence>
<name>A0A553V1R5_9DEIO</name>
<dbReference type="GO" id="GO:0006355">
    <property type="term" value="P:regulation of DNA-templated transcription"/>
    <property type="evidence" value="ECO:0007669"/>
    <property type="project" value="InterPro"/>
</dbReference>
<dbReference type="SMART" id="SM00448">
    <property type="entry name" value="REC"/>
    <property type="match status" value="1"/>
</dbReference>
<dbReference type="InterPro" id="IPR011006">
    <property type="entry name" value="CheY-like_superfamily"/>
</dbReference>
<gene>
    <name evidence="6" type="ORF">FNU79_07240</name>
</gene>
<comment type="caution">
    <text evidence="6">The sequence shown here is derived from an EMBL/GenBank/DDBJ whole genome shotgun (WGS) entry which is preliminary data.</text>
</comment>
<evidence type="ECO:0000256" key="1">
    <source>
        <dbReference type="ARBA" id="ARBA00022553"/>
    </source>
</evidence>
<dbReference type="Pfam" id="PF00072">
    <property type="entry name" value="Response_reg"/>
    <property type="match status" value="1"/>
</dbReference>
<dbReference type="PROSITE" id="PS50110">
    <property type="entry name" value="RESPONSE_REGULATORY"/>
    <property type="match status" value="1"/>
</dbReference>
<dbReference type="Proteomes" id="UP000316092">
    <property type="component" value="Unassembled WGS sequence"/>
</dbReference>
<dbReference type="SUPFAM" id="SSF46894">
    <property type="entry name" value="C-terminal effector domain of the bipartite response regulators"/>
    <property type="match status" value="1"/>
</dbReference>
<organism evidence="6 7">
    <name type="scientific">Deinococcus detaillensis</name>
    <dbReference type="NCBI Taxonomy" id="2592048"/>
    <lineage>
        <taxon>Bacteria</taxon>
        <taxon>Thermotogati</taxon>
        <taxon>Deinococcota</taxon>
        <taxon>Deinococci</taxon>
        <taxon>Deinococcales</taxon>
        <taxon>Deinococcaceae</taxon>
        <taxon>Deinococcus</taxon>
    </lineage>
</organism>
<feature type="domain" description="Response regulatory" evidence="5">
    <location>
        <begin position="15"/>
        <end position="136"/>
    </location>
</feature>
<dbReference type="SUPFAM" id="SSF52172">
    <property type="entry name" value="CheY-like"/>
    <property type="match status" value="1"/>
</dbReference>
<keyword evidence="7" id="KW-1185">Reference proteome</keyword>
<dbReference type="EMBL" id="VKDB01000005">
    <property type="protein sequence ID" value="TSA86439.1"/>
    <property type="molecule type" value="Genomic_DNA"/>
</dbReference>
<reference evidence="6 7" key="1">
    <citation type="submission" date="2019-07" db="EMBL/GenBank/DDBJ databases">
        <title>Deinococcus detaillus sp. nov., isolated from humus soil in Antarctica.</title>
        <authorList>
            <person name="Zhang K."/>
        </authorList>
    </citation>
    <scope>NUCLEOTIDE SEQUENCE [LARGE SCALE GENOMIC DNA]</scope>
    <source>
        <strain evidence="6 7">H1</strain>
    </source>
</reference>
<accession>A0A553V1R5</accession>
<dbReference type="Pfam" id="PF00196">
    <property type="entry name" value="GerE"/>
    <property type="match status" value="1"/>
</dbReference>
<dbReference type="OrthoDB" id="72751at2"/>
<dbReference type="InterPro" id="IPR016032">
    <property type="entry name" value="Sig_transdc_resp-reg_C-effctor"/>
</dbReference>
<feature type="domain" description="HTH luxR-type" evidence="4">
    <location>
        <begin position="156"/>
        <end position="221"/>
    </location>
</feature>
<evidence type="ECO:0000256" key="2">
    <source>
        <dbReference type="ARBA" id="ARBA00023125"/>
    </source>
</evidence>
<evidence type="ECO:0000256" key="3">
    <source>
        <dbReference type="PROSITE-ProRule" id="PRU00169"/>
    </source>
</evidence>
<keyword evidence="2" id="KW-0238">DNA-binding</keyword>
<proteinExistence type="predicted"/>
<evidence type="ECO:0000259" key="5">
    <source>
        <dbReference type="PROSITE" id="PS50110"/>
    </source>
</evidence>
<dbReference type="InterPro" id="IPR001789">
    <property type="entry name" value="Sig_transdc_resp-reg_receiver"/>
</dbReference>
<dbReference type="InterPro" id="IPR000792">
    <property type="entry name" value="Tscrpt_reg_LuxR_C"/>
</dbReference>
<dbReference type="RefSeq" id="WP_143720205.1">
    <property type="nucleotide sequence ID" value="NZ_VKDB01000005.1"/>
</dbReference>
<dbReference type="SMART" id="SM00421">
    <property type="entry name" value="HTH_LUXR"/>
    <property type="match status" value="1"/>
</dbReference>
<dbReference type="InterPro" id="IPR039420">
    <property type="entry name" value="WalR-like"/>
</dbReference>
<dbReference type="PRINTS" id="PR00038">
    <property type="entry name" value="HTHLUXR"/>
</dbReference>
<dbReference type="CDD" id="cd06170">
    <property type="entry name" value="LuxR_C_like"/>
    <property type="match status" value="1"/>
</dbReference>
<dbReference type="GO" id="GO:0003677">
    <property type="term" value="F:DNA binding"/>
    <property type="evidence" value="ECO:0007669"/>
    <property type="project" value="UniProtKB-KW"/>
</dbReference>
<dbReference type="Gene3D" id="3.40.50.2300">
    <property type="match status" value="1"/>
</dbReference>
<dbReference type="PANTHER" id="PTHR43214:SF43">
    <property type="entry name" value="TWO-COMPONENT RESPONSE REGULATOR"/>
    <property type="match status" value="1"/>
</dbReference>
<sequence length="223" mass="23860">MIAPSTADLSPAIIRILLVEDHSFTRDGLRAAINLEPELRVVAEARSGEEGLEVLEQLAHEYGVVDVVVMDIGLPGIDGIQTTAEIKKRWPSVRVVMLTAHNLREEVFAALASGAEAYSLKSGRPDLLLLAIRAAAAGSAYLDPQVAVHVMDAVRRPGTISPLTEREMDVLKLIAEGQGNKDIAAALGISVSTVKLHVQDLLIKLQAADRTQAAVKALRQGLL</sequence>
<evidence type="ECO:0000313" key="6">
    <source>
        <dbReference type="EMBL" id="TSA86439.1"/>
    </source>
</evidence>
<dbReference type="GO" id="GO:0000160">
    <property type="term" value="P:phosphorelay signal transduction system"/>
    <property type="evidence" value="ECO:0007669"/>
    <property type="project" value="InterPro"/>
</dbReference>
<keyword evidence="1 3" id="KW-0597">Phosphoprotein</keyword>